<gene>
    <name evidence="3" type="ORF">SELMODRAFT_34767</name>
</gene>
<dbReference type="Pfam" id="PF01535">
    <property type="entry name" value="PPR"/>
    <property type="match status" value="3"/>
</dbReference>
<dbReference type="HOGENOM" id="CLU_002706_0_0_1"/>
<evidence type="ECO:0000313" key="4">
    <source>
        <dbReference type="Proteomes" id="UP000001514"/>
    </source>
</evidence>
<dbReference type="Gene3D" id="1.25.40.10">
    <property type="entry name" value="Tetratricopeptide repeat domain"/>
    <property type="match status" value="3"/>
</dbReference>
<accession>D8R164</accession>
<name>D8R164_SELML</name>
<dbReference type="PANTHER" id="PTHR47926">
    <property type="entry name" value="PENTATRICOPEPTIDE REPEAT-CONTAINING PROTEIN"/>
    <property type="match status" value="1"/>
</dbReference>
<dbReference type="Proteomes" id="UP000001514">
    <property type="component" value="Unassembled WGS sequence"/>
</dbReference>
<dbReference type="SUPFAM" id="SSF48452">
    <property type="entry name" value="TPR-like"/>
    <property type="match status" value="1"/>
</dbReference>
<feature type="non-terminal residue" evidence="3">
    <location>
        <position position="1"/>
    </location>
</feature>
<dbReference type="GO" id="GO:0003723">
    <property type="term" value="F:RNA binding"/>
    <property type="evidence" value="ECO:0007669"/>
    <property type="project" value="InterPro"/>
</dbReference>
<dbReference type="InterPro" id="IPR011990">
    <property type="entry name" value="TPR-like_helical_dom_sf"/>
</dbReference>
<dbReference type="PANTHER" id="PTHR47926:SF533">
    <property type="entry name" value="DYW DOMAIN-CONTAINING PROTEIN"/>
    <property type="match status" value="1"/>
</dbReference>
<evidence type="ECO:0000256" key="2">
    <source>
        <dbReference type="PROSITE-ProRule" id="PRU00708"/>
    </source>
</evidence>
<dbReference type="InterPro" id="IPR046960">
    <property type="entry name" value="PPR_At4g14850-like_plant"/>
</dbReference>
<keyword evidence="1" id="KW-0677">Repeat</keyword>
<dbReference type="eggNOG" id="KOG4197">
    <property type="taxonomic scope" value="Eukaryota"/>
</dbReference>
<dbReference type="InParanoid" id="D8R164"/>
<feature type="repeat" description="PPR" evidence="2">
    <location>
        <begin position="145"/>
        <end position="179"/>
    </location>
</feature>
<dbReference type="AlphaFoldDB" id="D8R164"/>
<evidence type="ECO:0000256" key="1">
    <source>
        <dbReference type="ARBA" id="ARBA00022737"/>
    </source>
</evidence>
<feature type="repeat" description="PPR" evidence="2">
    <location>
        <begin position="44"/>
        <end position="78"/>
    </location>
</feature>
<dbReference type="OMA" id="KTIRLCI"/>
<keyword evidence="4" id="KW-1185">Reference proteome</keyword>
<reference evidence="3 4" key="1">
    <citation type="journal article" date="2011" name="Science">
        <title>The Selaginella genome identifies genetic changes associated with the evolution of vascular plants.</title>
        <authorList>
            <person name="Banks J.A."/>
            <person name="Nishiyama T."/>
            <person name="Hasebe M."/>
            <person name="Bowman J.L."/>
            <person name="Gribskov M."/>
            <person name="dePamphilis C."/>
            <person name="Albert V.A."/>
            <person name="Aono N."/>
            <person name="Aoyama T."/>
            <person name="Ambrose B.A."/>
            <person name="Ashton N.W."/>
            <person name="Axtell M.J."/>
            <person name="Barker E."/>
            <person name="Barker M.S."/>
            <person name="Bennetzen J.L."/>
            <person name="Bonawitz N.D."/>
            <person name="Chapple C."/>
            <person name="Cheng C."/>
            <person name="Correa L.G."/>
            <person name="Dacre M."/>
            <person name="DeBarry J."/>
            <person name="Dreyer I."/>
            <person name="Elias M."/>
            <person name="Engstrom E.M."/>
            <person name="Estelle M."/>
            <person name="Feng L."/>
            <person name="Finet C."/>
            <person name="Floyd S.K."/>
            <person name="Frommer W.B."/>
            <person name="Fujita T."/>
            <person name="Gramzow L."/>
            <person name="Gutensohn M."/>
            <person name="Harholt J."/>
            <person name="Hattori M."/>
            <person name="Heyl A."/>
            <person name="Hirai T."/>
            <person name="Hiwatashi Y."/>
            <person name="Ishikawa M."/>
            <person name="Iwata M."/>
            <person name="Karol K.G."/>
            <person name="Koehler B."/>
            <person name="Kolukisaoglu U."/>
            <person name="Kubo M."/>
            <person name="Kurata T."/>
            <person name="Lalonde S."/>
            <person name="Li K."/>
            <person name="Li Y."/>
            <person name="Litt A."/>
            <person name="Lyons E."/>
            <person name="Manning G."/>
            <person name="Maruyama T."/>
            <person name="Michael T.P."/>
            <person name="Mikami K."/>
            <person name="Miyazaki S."/>
            <person name="Morinaga S."/>
            <person name="Murata T."/>
            <person name="Mueller-Roeber B."/>
            <person name="Nelson D.R."/>
            <person name="Obara M."/>
            <person name="Oguri Y."/>
            <person name="Olmstead R.G."/>
            <person name="Onodera N."/>
            <person name="Petersen B.L."/>
            <person name="Pils B."/>
            <person name="Prigge M."/>
            <person name="Rensing S.A."/>
            <person name="Riano-Pachon D.M."/>
            <person name="Roberts A.W."/>
            <person name="Sato Y."/>
            <person name="Scheller H.V."/>
            <person name="Schulz B."/>
            <person name="Schulz C."/>
            <person name="Shakirov E.V."/>
            <person name="Shibagaki N."/>
            <person name="Shinohara N."/>
            <person name="Shippen D.E."/>
            <person name="Soerensen I."/>
            <person name="Sotooka R."/>
            <person name="Sugimoto N."/>
            <person name="Sugita M."/>
            <person name="Sumikawa N."/>
            <person name="Tanurdzic M."/>
            <person name="Theissen G."/>
            <person name="Ulvskov P."/>
            <person name="Wakazuki S."/>
            <person name="Weng J.K."/>
            <person name="Willats W.W."/>
            <person name="Wipf D."/>
            <person name="Wolf P.G."/>
            <person name="Yang L."/>
            <person name="Zimmer A.D."/>
            <person name="Zhu Q."/>
            <person name="Mitros T."/>
            <person name="Hellsten U."/>
            <person name="Loque D."/>
            <person name="Otillar R."/>
            <person name="Salamov A."/>
            <person name="Schmutz J."/>
            <person name="Shapiro H."/>
            <person name="Lindquist E."/>
            <person name="Lucas S."/>
            <person name="Rokhsar D."/>
            <person name="Grigoriev I.V."/>
        </authorList>
    </citation>
    <scope>NUCLEOTIDE SEQUENCE [LARGE SCALE GENOMIC DNA]</scope>
</reference>
<dbReference type="EMBL" id="GL377570">
    <property type="protein sequence ID" value="EFJ33846.1"/>
    <property type="molecule type" value="Genomic_DNA"/>
</dbReference>
<organism evidence="4">
    <name type="scientific">Selaginella moellendorffii</name>
    <name type="common">Spikemoss</name>
    <dbReference type="NCBI Taxonomy" id="88036"/>
    <lineage>
        <taxon>Eukaryota</taxon>
        <taxon>Viridiplantae</taxon>
        <taxon>Streptophyta</taxon>
        <taxon>Embryophyta</taxon>
        <taxon>Tracheophyta</taxon>
        <taxon>Lycopodiopsida</taxon>
        <taxon>Selaginellales</taxon>
        <taxon>Selaginellaceae</taxon>
        <taxon>Selaginella</taxon>
    </lineage>
</organism>
<dbReference type="KEGG" id="smo:SELMODRAFT_34767"/>
<dbReference type="InterPro" id="IPR002885">
    <property type="entry name" value="PPR_rpt"/>
</dbReference>
<dbReference type="PROSITE" id="PS51375">
    <property type="entry name" value="PPR"/>
    <property type="match status" value="2"/>
</dbReference>
<proteinExistence type="predicted"/>
<sequence>IHSLVHRHGLAGDRLIGNYLVKMFVRCGDIDRAREVFDRVSARDVILWTEMIAAYGERGYFQESLELWKIMRLEGAMPDLIAFVTALKSCCCPASLGTGALIHSMILESGLGSNVIIQNALLAMYARCGRLELAQLLFDGMPERSVFSWNSMVAAYAQHGHLDQVFQSLKRMQNEGVKPDSVTFVSVLSACSGAGLLAEGRSHFEFVKRHIREWPSTEHYGCMIDLLGRLGRLEEAERLVLEVPDEAADAVLWRTLLAACRTYGDLERGRRAAERVVDLDPDDSAAYVVLYNTVA</sequence>
<evidence type="ECO:0008006" key="5">
    <source>
        <dbReference type="Google" id="ProtNLM"/>
    </source>
</evidence>
<dbReference type="GO" id="GO:0009451">
    <property type="term" value="P:RNA modification"/>
    <property type="evidence" value="ECO:0007669"/>
    <property type="project" value="InterPro"/>
</dbReference>
<evidence type="ECO:0000313" key="3">
    <source>
        <dbReference type="EMBL" id="EFJ33846.1"/>
    </source>
</evidence>
<dbReference type="NCBIfam" id="TIGR00756">
    <property type="entry name" value="PPR"/>
    <property type="match status" value="1"/>
</dbReference>
<dbReference type="Pfam" id="PF13041">
    <property type="entry name" value="PPR_2"/>
    <property type="match status" value="1"/>
</dbReference>
<protein>
    <recommendedName>
        <fullName evidence="5">Pentacotripeptide-repeat region of PRORP domain-containing protein</fullName>
    </recommendedName>
</protein>
<dbReference type="FunFam" id="1.25.40.10:FF:000090">
    <property type="entry name" value="Pentatricopeptide repeat-containing protein, chloroplastic"/>
    <property type="match status" value="1"/>
</dbReference>
<dbReference type="Gramene" id="EFJ33846">
    <property type="protein sequence ID" value="EFJ33846"/>
    <property type="gene ID" value="SELMODRAFT_34767"/>
</dbReference>
<feature type="non-terminal residue" evidence="3">
    <location>
        <position position="295"/>
    </location>
</feature>